<feature type="compositionally biased region" description="Polar residues" evidence="2">
    <location>
        <begin position="117"/>
        <end position="126"/>
    </location>
</feature>
<proteinExistence type="predicted"/>
<dbReference type="InterPro" id="IPR015943">
    <property type="entry name" value="WD40/YVTN_repeat-like_dom_sf"/>
</dbReference>
<evidence type="ECO:0000256" key="1">
    <source>
        <dbReference type="PROSITE-ProRule" id="PRU00221"/>
    </source>
</evidence>
<reference evidence="4 5" key="1">
    <citation type="journal article" date="2018" name="Mol. Biol. Evol.">
        <title>Broad Genomic Sampling Reveals a Smut Pathogenic Ancestry of the Fungal Clade Ustilaginomycotina.</title>
        <authorList>
            <person name="Kijpornyongpan T."/>
            <person name="Mondo S.J."/>
            <person name="Barry K."/>
            <person name="Sandor L."/>
            <person name="Lee J."/>
            <person name="Lipzen A."/>
            <person name="Pangilinan J."/>
            <person name="LaButti K."/>
            <person name="Hainaut M."/>
            <person name="Henrissat B."/>
            <person name="Grigoriev I.V."/>
            <person name="Spatafora J.W."/>
            <person name="Aime M.C."/>
        </authorList>
    </citation>
    <scope>NUCLEOTIDE SEQUENCE [LARGE SCALE GENOMIC DNA]</scope>
    <source>
        <strain evidence="4 5">MCA 3882</strain>
    </source>
</reference>
<dbReference type="SMART" id="SM00320">
    <property type="entry name" value="WD40"/>
    <property type="match status" value="4"/>
</dbReference>
<feature type="compositionally biased region" description="Polar residues" evidence="2">
    <location>
        <begin position="217"/>
        <end position="233"/>
    </location>
</feature>
<evidence type="ECO:0000313" key="5">
    <source>
        <dbReference type="Proteomes" id="UP000245771"/>
    </source>
</evidence>
<dbReference type="AlphaFoldDB" id="A0A316VCN3"/>
<feature type="compositionally biased region" description="Polar residues" evidence="2">
    <location>
        <begin position="94"/>
        <end position="107"/>
    </location>
</feature>
<feature type="domain" description="DUF2415" evidence="3">
    <location>
        <begin position="372"/>
        <end position="401"/>
    </location>
</feature>
<dbReference type="Pfam" id="PF00400">
    <property type="entry name" value="WD40"/>
    <property type="match status" value="1"/>
</dbReference>
<sequence length="565" mass="62279">EYVYSRPDVITAGVSIFHPQLRDLLQPGYEKGKVMFVHGSAIECVDFDSMKGPTQFCSLDFDAVCLTTGSGLLAAGGEHSELDIRPLLPPPQGEASSSSSHFRNQRYTPRWHLRTPTGGSINNSICIQPEPKPKPSTIRGVVFDEEKGSKEAAPLEQKLGHREKRRKENLGNKSNSSAWKRDEPWGRPGEEATPDQEGEGSEQAIGIPGKEGEPTINKASRSNTIRLMISNNDRSLKAFRLRPPTRNRTPQNECVQSERIESGLPGLSRTQIIAFPTCINHSSFSPDGRHVVSVGDTPEVFLFSVHPITSELSKIATYTASSDASFSTTWSPDGMQFAVASQDGIVSVWDVRSSKKIAALQTTQFSDLYGAGAARVVKWSPRGDVLAFSEQQNYIHIVDTITFEIVQRIRLPTLAMNEPSSTSTEEAIPTNEEWLETTSPARFTSANRATASNEGSNLSRQWPSGRRYRDLGNLHSTRSGLDRALLGDWISARRSPLNVTDRGSGVWSIGPNVGGRLRRRDDSNVEISGLTWDPDGDHLYISTSELIARYTVIDLRRSFGQASVR</sequence>
<evidence type="ECO:0000256" key="2">
    <source>
        <dbReference type="SAM" id="MobiDB-lite"/>
    </source>
</evidence>
<dbReference type="InterPro" id="IPR019417">
    <property type="entry name" value="DUF2415"/>
</dbReference>
<accession>A0A316VCN3</accession>
<evidence type="ECO:0000313" key="4">
    <source>
        <dbReference type="EMBL" id="PWN33315.1"/>
    </source>
</evidence>
<gene>
    <name evidence="4" type="ORF">FA14DRAFT_125017</name>
</gene>
<dbReference type="Gene3D" id="2.130.10.10">
    <property type="entry name" value="YVTN repeat-like/Quinoprotein amine dehydrogenase"/>
    <property type="match status" value="1"/>
</dbReference>
<feature type="non-terminal residue" evidence="4">
    <location>
        <position position="1"/>
    </location>
</feature>
<dbReference type="PROSITE" id="PS50294">
    <property type="entry name" value="WD_REPEATS_REGION"/>
    <property type="match status" value="1"/>
</dbReference>
<feature type="compositionally biased region" description="Polar residues" evidence="2">
    <location>
        <begin position="246"/>
        <end position="255"/>
    </location>
</feature>
<keyword evidence="1" id="KW-0853">WD repeat</keyword>
<dbReference type="SUPFAM" id="SSF50978">
    <property type="entry name" value="WD40 repeat-like"/>
    <property type="match status" value="1"/>
</dbReference>
<protein>
    <submittedName>
        <fullName evidence="4">WD40 repeat-like protein</fullName>
    </submittedName>
</protein>
<dbReference type="STRING" id="1280837.A0A316VCN3"/>
<dbReference type="InterPro" id="IPR036322">
    <property type="entry name" value="WD40_repeat_dom_sf"/>
</dbReference>
<feature type="compositionally biased region" description="Basic and acidic residues" evidence="2">
    <location>
        <begin position="179"/>
        <end position="190"/>
    </location>
</feature>
<dbReference type="PROSITE" id="PS50082">
    <property type="entry name" value="WD_REPEATS_2"/>
    <property type="match status" value="1"/>
</dbReference>
<keyword evidence="5" id="KW-1185">Reference proteome</keyword>
<dbReference type="GeneID" id="37018459"/>
<feature type="region of interest" description="Disordered" evidence="2">
    <location>
        <begin position="87"/>
        <end position="257"/>
    </location>
</feature>
<dbReference type="OrthoDB" id="64353at2759"/>
<dbReference type="Proteomes" id="UP000245771">
    <property type="component" value="Unassembled WGS sequence"/>
</dbReference>
<name>A0A316VCN3_9BASI</name>
<dbReference type="RefSeq" id="XP_025353617.1">
    <property type="nucleotide sequence ID" value="XM_025496678.1"/>
</dbReference>
<dbReference type="PANTHER" id="PTHR43991:SF9">
    <property type="entry name" value="DUF2415 DOMAIN-CONTAINING PROTEIN"/>
    <property type="match status" value="1"/>
</dbReference>
<dbReference type="InParanoid" id="A0A316VCN3"/>
<feature type="repeat" description="WD" evidence="1">
    <location>
        <begin position="318"/>
        <end position="359"/>
    </location>
</feature>
<organism evidence="4 5">
    <name type="scientific">Meira miltonrushii</name>
    <dbReference type="NCBI Taxonomy" id="1280837"/>
    <lineage>
        <taxon>Eukaryota</taxon>
        <taxon>Fungi</taxon>
        <taxon>Dikarya</taxon>
        <taxon>Basidiomycota</taxon>
        <taxon>Ustilaginomycotina</taxon>
        <taxon>Exobasidiomycetes</taxon>
        <taxon>Exobasidiales</taxon>
        <taxon>Brachybasidiaceae</taxon>
        <taxon>Meira</taxon>
    </lineage>
</organism>
<dbReference type="PANTHER" id="PTHR43991">
    <property type="entry name" value="WD REPEAT PROTEIN (AFU_ORTHOLOGUE AFUA_8G05640)-RELATED"/>
    <property type="match status" value="1"/>
</dbReference>
<evidence type="ECO:0000259" key="3">
    <source>
        <dbReference type="Pfam" id="PF10313"/>
    </source>
</evidence>
<dbReference type="EMBL" id="KZ819604">
    <property type="protein sequence ID" value="PWN33315.1"/>
    <property type="molecule type" value="Genomic_DNA"/>
</dbReference>
<dbReference type="Pfam" id="PF10313">
    <property type="entry name" value="DUF2415"/>
    <property type="match status" value="1"/>
</dbReference>
<dbReference type="InterPro" id="IPR001680">
    <property type="entry name" value="WD40_rpt"/>
</dbReference>